<dbReference type="GO" id="GO:0070929">
    <property type="term" value="P:trans-translation"/>
    <property type="evidence" value="ECO:0007669"/>
    <property type="project" value="UniProtKB-UniRule"/>
</dbReference>
<evidence type="ECO:0000313" key="5">
    <source>
        <dbReference type="EMBL" id="UWZ87072.1"/>
    </source>
</evidence>
<dbReference type="NCBIfam" id="TIGR00086">
    <property type="entry name" value="smpB"/>
    <property type="match status" value="1"/>
</dbReference>
<feature type="compositionally biased region" description="Basic residues" evidence="4">
    <location>
        <begin position="177"/>
        <end position="186"/>
    </location>
</feature>
<dbReference type="Pfam" id="PF01668">
    <property type="entry name" value="SmpB"/>
    <property type="match status" value="1"/>
</dbReference>
<keyword evidence="1 3" id="KW-0963">Cytoplasm</keyword>
<sequence>MPRQTTHVINTAARSAAPKTARPRDPVASGERDAAQNRRASHDYFLLERYEAGIALRGTEVKSIREGKANLKDAYGLIKDDEAFLLNVHIGPYSHGNIANHDETRTRKLLMHREEVRKLLSKTQVKGHTLIPTRLYFKNGRVKCELALAKGKQDWDKRETERKREADREARSAINASKHRTSRHKD</sequence>
<evidence type="ECO:0000256" key="2">
    <source>
        <dbReference type="ARBA" id="ARBA00022884"/>
    </source>
</evidence>
<name>A0A9J7BWP7_9BACT</name>
<dbReference type="NCBIfam" id="NF003843">
    <property type="entry name" value="PRK05422.1"/>
    <property type="match status" value="1"/>
</dbReference>
<dbReference type="GO" id="GO:0070930">
    <property type="term" value="P:trans-translation-dependent protein tagging"/>
    <property type="evidence" value="ECO:0007669"/>
    <property type="project" value="TreeGrafter"/>
</dbReference>
<organism evidence="5 6">
    <name type="scientific">Occallatibacter riparius</name>
    <dbReference type="NCBI Taxonomy" id="1002689"/>
    <lineage>
        <taxon>Bacteria</taxon>
        <taxon>Pseudomonadati</taxon>
        <taxon>Acidobacteriota</taxon>
        <taxon>Terriglobia</taxon>
        <taxon>Terriglobales</taxon>
        <taxon>Acidobacteriaceae</taxon>
        <taxon>Occallatibacter</taxon>
    </lineage>
</organism>
<dbReference type="EMBL" id="CP093313">
    <property type="protein sequence ID" value="UWZ87072.1"/>
    <property type="molecule type" value="Genomic_DNA"/>
</dbReference>
<dbReference type="AlphaFoldDB" id="A0A9J7BWP7"/>
<evidence type="ECO:0000256" key="3">
    <source>
        <dbReference type="HAMAP-Rule" id="MF_00023"/>
    </source>
</evidence>
<feature type="compositionally biased region" description="Polar residues" evidence="4">
    <location>
        <begin position="1"/>
        <end position="13"/>
    </location>
</feature>
<gene>
    <name evidence="3 5" type="primary">smpB</name>
    <name evidence="5" type="ORF">MOP44_25375</name>
</gene>
<evidence type="ECO:0000313" key="6">
    <source>
        <dbReference type="Proteomes" id="UP001059380"/>
    </source>
</evidence>
<dbReference type="InterPro" id="IPR023620">
    <property type="entry name" value="SmpB"/>
</dbReference>
<proteinExistence type="inferred from homology"/>
<dbReference type="GO" id="GO:0003723">
    <property type="term" value="F:RNA binding"/>
    <property type="evidence" value="ECO:0007669"/>
    <property type="project" value="UniProtKB-UniRule"/>
</dbReference>
<evidence type="ECO:0000256" key="1">
    <source>
        <dbReference type="ARBA" id="ARBA00022490"/>
    </source>
</evidence>
<protein>
    <recommendedName>
        <fullName evidence="3">SsrA-binding protein</fullName>
    </recommendedName>
    <alternativeName>
        <fullName evidence="3">Small protein B</fullName>
    </alternativeName>
</protein>
<evidence type="ECO:0000256" key="4">
    <source>
        <dbReference type="SAM" id="MobiDB-lite"/>
    </source>
</evidence>
<keyword evidence="6" id="KW-1185">Reference proteome</keyword>
<dbReference type="Proteomes" id="UP001059380">
    <property type="component" value="Chromosome"/>
</dbReference>
<dbReference type="Gene3D" id="2.40.280.10">
    <property type="match status" value="1"/>
</dbReference>
<dbReference type="HAMAP" id="MF_00023">
    <property type="entry name" value="SmpB"/>
    <property type="match status" value="1"/>
</dbReference>
<comment type="similarity">
    <text evidence="3">Belongs to the SmpB family.</text>
</comment>
<comment type="function">
    <text evidence="3">Required for rescue of stalled ribosomes mediated by trans-translation. Binds to transfer-messenger RNA (tmRNA), required for stable association of tmRNA with ribosomes. tmRNA and SmpB together mimic tRNA shape, replacing the anticodon stem-loop with SmpB. tmRNA is encoded by the ssrA gene; the 2 termini fold to resemble tRNA(Ala) and it encodes a 'tag peptide', a short internal open reading frame. During trans-translation Ala-aminoacylated tmRNA acts like a tRNA, entering the A-site of stalled ribosomes, displacing the stalled mRNA. The ribosome then switches to translate the ORF on the tmRNA; the nascent peptide is terminated with the 'tag peptide' encoded by the tmRNA and targeted for degradation. The ribosome is freed to recommence translation, which seems to be the essential function of trans-translation.</text>
</comment>
<feature type="region of interest" description="Disordered" evidence="4">
    <location>
        <begin position="151"/>
        <end position="186"/>
    </location>
</feature>
<keyword evidence="2 3" id="KW-0694">RNA-binding</keyword>
<reference evidence="5" key="1">
    <citation type="submission" date="2021-04" db="EMBL/GenBank/DDBJ databases">
        <title>Phylogenetic analysis of Acidobacteriaceae.</title>
        <authorList>
            <person name="Qiu L."/>
            <person name="Zhang Q."/>
        </authorList>
    </citation>
    <scope>NUCLEOTIDE SEQUENCE</scope>
    <source>
        <strain evidence="5">DSM 25168</strain>
    </source>
</reference>
<feature type="region of interest" description="Disordered" evidence="4">
    <location>
        <begin position="1"/>
        <end position="36"/>
    </location>
</feature>
<dbReference type="PANTHER" id="PTHR30308:SF2">
    <property type="entry name" value="SSRA-BINDING PROTEIN"/>
    <property type="match status" value="1"/>
</dbReference>
<accession>A0A9J7BWP7</accession>
<feature type="compositionally biased region" description="Basic and acidic residues" evidence="4">
    <location>
        <begin position="151"/>
        <end position="171"/>
    </location>
</feature>
<comment type="subcellular location">
    <subcellularLocation>
        <location evidence="3">Cytoplasm</location>
    </subcellularLocation>
    <text evidence="3">The tmRNA-SmpB complex associates with stalled 70S ribosomes.</text>
</comment>
<dbReference type="PANTHER" id="PTHR30308">
    <property type="entry name" value="TMRNA-BINDING COMPONENT OF TRANS-TRANSLATION TAGGING COMPLEX"/>
    <property type="match status" value="1"/>
</dbReference>
<dbReference type="CDD" id="cd09294">
    <property type="entry name" value="SmpB"/>
    <property type="match status" value="1"/>
</dbReference>
<dbReference type="GO" id="GO:0005829">
    <property type="term" value="C:cytosol"/>
    <property type="evidence" value="ECO:0007669"/>
    <property type="project" value="TreeGrafter"/>
</dbReference>
<dbReference type="SUPFAM" id="SSF74982">
    <property type="entry name" value="Small protein B (SmpB)"/>
    <property type="match status" value="1"/>
</dbReference>
<feature type="compositionally biased region" description="Basic and acidic residues" evidence="4">
    <location>
        <begin position="22"/>
        <end position="36"/>
    </location>
</feature>
<dbReference type="InterPro" id="IPR000037">
    <property type="entry name" value="SsrA-bd_prot"/>
</dbReference>
<dbReference type="RefSeq" id="WP_260796706.1">
    <property type="nucleotide sequence ID" value="NZ_CP093313.1"/>
</dbReference>
<dbReference type="InterPro" id="IPR020081">
    <property type="entry name" value="SsrA-bd_prot_CS"/>
</dbReference>
<dbReference type="PROSITE" id="PS01317">
    <property type="entry name" value="SSRP"/>
    <property type="match status" value="1"/>
</dbReference>
<dbReference type="KEGG" id="orp:MOP44_25375"/>